<gene>
    <name evidence="1" type="ORF">TRFO_33949</name>
</gene>
<dbReference type="RefSeq" id="XP_068352715.1">
    <property type="nucleotide sequence ID" value="XM_068509380.1"/>
</dbReference>
<reference evidence="1" key="1">
    <citation type="submission" date="2016-10" db="EMBL/GenBank/DDBJ databases">
        <authorList>
            <person name="Benchimol M."/>
            <person name="Almeida L.G."/>
            <person name="Vasconcelos A.T."/>
            <person name="Perreira-Neves A."/>
            <person name="Rosa I.A."/>
            <person name="Tasca T."/>
            <person name="Bogo M.R."/>
            <person name="de Souza W."/>
        </authorList>
    </citation>
    <scope>NUCLEOTIDE SEQUENCE [LARGE SCALE GENOMIC DNA]</scope>
    <source>
        <strain evidence="1">K</strain>
    </source>
</reference>
<evidence type="ECO:0000313" key="1">
    <source>
        <dbReference type="EMBL" id="OHS99578.1"/>
    </source>
</evidence>
<proteinExistence type="predicted"/>
<accession>A0A1J4JKB2</accession>
<dbReference type="GeneID" id="94844084"/>
<keyword evidence="2" id="KW-1185">Reference proteome</keyword>
<dbReference type="Proteomes" id="UP000179807">
    <property type="component" value="Unassembled WGS sequence"/>
</dbReference>
<organism evidence="1 2">
    <name type="scientific">Tritrichomonas foetus</name>
    <dbReference type="NCBI Taxonomy" id="1144522"/>
    <lineage>
        <taxon>Eukaryota</taxon>
        <taxon>Metamonada</taxon>
        <taxon>Parabasalia</taxon>
        <taxon>Tritrichomonadida</taxon>
        <taxon>Tritrichomonadidae</taxon>
        <taxon>Tritrichomonas</taxon>
    </lineage>
</organism>
<dbReference type="EMBL" id="MLAK01000998">
    <property type="protein sequence ID" value="OHS99578.1"/>
    <property type="molecule type" value="Genomic_DNA"/>
</dbReference>
<dbReference type="AlphaFoldDB" id="A0A1J4JKB2"/>
<protein>
    <submittedName>
        <fullName evidence="1">Uncharacterized protein</fullName>
    </submittedName>
</protein>
<name>A0A1J4JKB2_9EUKA</name>
<dbReference type="VEuPathDB" id="TrichDB:TRFO_33949"/>
<sequence length="828" mass="93955">MSDKIASCVDKILSSCRLLEYSNILSLFDEIVELLNGNSLDQKYVDRITQIIFPIFYPGDNSPSRLRFQIQCISCSYLIKISPDTRYDILVSILDIFQQYPHIFMGKTAIKSTLSDFLEYTPNYWDLINEAIKELSYDMTWCFFLFCINNIPCSRRLPNWDLVLRLLSDTNLYKSRKIKEIISFLKRSVDEWGCNPSIAAALADQCLYLIMTDDIPSFLYDSNSYAITVEEQTIEAISKHCSIVGPSTAKALAQISRNDGHFQSPLFQISLFLALLKNVPPNFRKTLAHRIQKMIENIVLSEKVCAHIVAAASLCNVRGFSMIDNFSDAFKGNEQKHSLFFAYLADCAECLDISATVPLLTDALNSIAISGTSFGVCKFVSSLLNKCRMHPEILSNDDIQNISQYIDVVTTLTNKKIENAANKIENISNMINLTSKIIAKLSIICHNQINTSKFPLNAPYLSQTMFSCAIYAYSLTMAAQLPAPLENICCAYIISEFYGFEEYSNFISAHVRRLTNSPDFPPEGYIISDNATLNIYDVSQKAFKSKTCSNNKFYSVIISFIPHFQSPSLVKDFVKHFWNEKLASEIPLDSIPKLLSCCDDYNLFLKLFIVLININPTGLHQQISDYLSKPIFRYWFISKVLAISAFYLPNSYKLARKLLLTQTEFKLFIPALKKVLQPSPSPTAVRAAAIKFIGKNLNAEPLLTKFCIATSINLLLQKKNKIIEFPNIDSHYEGDNFEEILNEFQLAVDNRNAASLELEASLFILNRSVECDDALISDHDLDRIHHSLKRHQDPRIRKPYLHFLGSLGLRGLPYATQISQNVSIPPFF</sequence>
<comment type="caution">
    <text evidence="1">The sequence shown here is derived from an EMBL/GenBank/DDBJ whole genome shotgun (WGS) entry which is preliminary data.</text>
</comment>
<evidence type="ECO:0000313" key="2">
    <source>
        <dbReference type="Proteomes" id="UP000179807"/>
    </source>
</evidence>
<dbReference type="OrthoDB" id="10581760at2759"/>